<evidence type="ECO:0000313" key="3">
    <source>
        <dbReference type="Proteomes" id="UP000031575"/>
    </source>
</evidence>
<evidence type="ECO:0000256" key="1">
    <source>
        <dbReference type="SAM" id="MobiDB-lite"/>
    </source>
</evidence>
<dbReference type="HOGENOM" id="CLU_125568_0_0_1"/>
<accession>A0A0C2FJW6</accession>
<feature type="region of interest" description="Disordered" evidence="1">
    <location>
        <begin position="1"/>
        <end position="20"/>
    </location>
</feature>
<protein>
    <submittedName>
        <fullName evidence="2">Uncharacterized protein</fullName>
    </submittedName>
</protein>
<sequence>MASSTPAAGDPIPPSDEEASSYFLGLPSQPRLIARTDAVVSPWTRPLYRTLCPVTDPDLIGKWKSTRESMYEAIQSTLAAHSIQWSTFLPLAIDAVPFEDRSWGAKPYPGPMPEHQVGHFLVVGVQPGTCTWTDGIATATACRSILMDHLGSGTCVSSSASFLSLA</sequence>
<dbReference type="VEuPathDB" id="FungiDB:SPBR_09095"/>
<proteinExistence type="predicted"/>
<dbReference type="Proteomes" id="UP000031575">
    <property type="component" value="Unassembled WGS sequence"/>
</dbReference>
<comment type="caution">
    <text evidence="2">The sequence shown here is derived from an EMBL/GenBank/DDBJ whole genome shotgun (WGS) entry which is preliminary data.</text>
</comment>
<organism evidence="2 3">
    <name type="scientific">Sporothrix brasiliensis 5110</name>
    <dbReference type="NCBI Taxonomy" id="1398154"/>
    <lineage>
        <taxon>Eukaryota</taxon>
        <taxon>Fungi</taxon>
        <taxon>Dikarya</taxon>
        <taxon>Ascomycota</taxon>
        <taxon>Pezizomycotina</taxon>
        <taxon>Sordariomycetes</taxon>
        <taxon>Sordariomycetidae</taxon>
        <taxon>Ophiostomatales</taxon>
        <taxon>Ophiostomataceae</taxon>
        <taxon>Sporothrix</taxon>
    </lineage>
</organism>
<gene>
    <name evidence="2" type="ORF">SPBR_09095</name>
</gene>
<dbReference type="GeneID" id="63682142"/>
<dbReference type="OrthoDB" id="5424209at2759"/>
<evidence type="ECO:0000313" key="2">
    <source>
        <dbReference type="EMBL" id="KIH91338.1"/>
    </source>
</evidence>
<name>A0A0C2FJW6_9PEZI</name>
<dbReference type="RefSeq" id="XP_040619348.1">
    <property type="nucleotide sequence ID" value="XM_040767221.1"/>
</dbReference>
<keyword evidence="3" id="KW-1185">Reference proteome</keyword>
<reference evidence="2 3" key="1">
    <citation type="journal article" date="2014" name="BMC Genomics">
        <title>Comparative genomics of the major fungal agents of human and animal Sporotrichosis: Sporothrix schenckii and Sporothrix brasiliensis.</title>
        <authorList>
            <person name="Teixeira M.M."/>
            <person name="de Almeida L.G."/>
            <person name="Kubitschek-Barreira P."/>
            <person name="Alves F.L."/>
            <person name="Kioshima E.S."/>
            <person name="Abadio A.K."/>
            <person name="Fernandes L."/>
            <person name="Derengowski L.S."/>
            <person name="Ferreira K.S."/>
            <person name="Souza R.C."/>
            <person name="Ruiz J.C."/>
            <person name="de Andrade N.C."/>
            <person name="Paes H.C."/>
            <person name="Nicola A.M."/>
            <person name="Albuquerque P."/>
            <person name="Gerber A.L."/>
            <person name="Martins V.P."/>
            <person name="Peconick L.D."/>
            <person name="Neto A.V."/>
            <person name="Chaucanez C.B."/>
            <person name="Silva P.A."/>
            <person name="Cunha O.L."/>
            <person name="de Oliveira F.F."/>
            <person name="dos Santos T.C."/>
            <person name="Barros A.L."/>
            <person name="Soares M.A."/>
            <person name="de Oliveira L.M."/>
            <person name="Marini M.M."/>
            <person name="Villalobos-Duno H."/>
            <person name="Cunha M.M."/>
            <person name="de Hoog S."/>
            <person name="da Silveira J.F."/>
            <person name="Henrissat B."/>
            <person name="Nino-Vega G.A."/>
            <person name="Cisalpino P.S."/>
            <person name="Mora-Montes H.M."/>
            <person name="Almeida S.R."/>
            <person name="Stajich J.E."/>
            <person name="Lopes-Bezerra L.M."/>
            <person name="Vasconcelos A.T."/>
            <person name="Felipe M.S."/>
        </authorList>
    </citation>
    <scope>NUCLEOTIDE SEQUENCE [LARGE SCALE GENOMIC DNA]</scope>
    <source>
        <strain evidence="2 3">5110</strain>
    </source>
</reference>
<dbReference type="AlphaFoldDB" id="A0A0C2FJW6"/>
<dbReference type="EMBL" id="AWTV01000007">
    <property type="protein sequence ID" value="KIH91338.1"/>
    <property type="molecule type" value="Genomic_DNA"/>
</dbReference>